<comment type="subcellular location">
    <subcellularLocation>
        <location evidence="1">Cell envelope</location>
    </subcellularLocation>
</comment>
<dbReference type="RefSeq" id="WP_209510082.1">
    <property type="nucleotide sequence ID" value="NZ_JAGGKS010000001.1"/>
</dbReference>
<organism evidence="6 7">
    <name type="scientific">Sedimentibacter acidaminivorans</name>
    <dbReference type="NCBI Taxonomy" id="913099"/>
    <lineage>
        <taxon>Bacteria</taxon>
        <taxon>Bacillati</taxon>
        <taxon>Bacillota</taxon>
        <taxon>Tissierellia</taxon>
        <taxon>Sedimentibacter</taxon>
    </lineage>
</organism>
<keyword evidence="6" id="KW-0762">Sugar transport</keyword>
<dbReference type="EMBL" id="JAGGKS010000001">
    <property type="protein sequence ID" value="MBP1924311.1"/>
    <property type="molecule type" value="Genomic_DNA"/>
</dbReference>
<feature type="chain" id="PRO_5045761956" evidence="4">
    <location>
        <begin position="24"/>
        <end position="364"/>
    </location>
</feature>
<evidence type="ECO:0000256" key="3">
    <source>
        <dbReference type="ARBA" id="ARBA00022729"/>
    </source>
</evidence>
<dbReference type="InterPro" id="IPR025997">
    <property type="entry name" value="SBP_2_dom"/>
</dbReference>
<keyword evidence="3 4" id="KW-0732">Signal</keyword>
<dbReference type="SUPFAM" id="SSF53822">
    <property type="entry name" value="Periplasmic binding protein-like I"/>
    <property type="match status" value="1"/>
</dbReference>
<evidence type="ECO:0000256" key="2">
    <source>
        <dbReference type="ARBA" id="ARBA00007639"/>
    </source>
</evidence>
<evidence type="ECO:0000313" key="7">
    <source>
        <dbReference type="Proteomes" id="UP001519342"/>
    </source>
</evidence>
<dbReference type="PROSITE" id="PS51257">
    <property type="entry name" value="PROKAR_LIPOPROTEIN"/>
    <property type="match status" value="1"/>
</dbReference>
<feature type="domain" description="Periplasmic binding protein" evidence="5">
    <location>
        <begin position="77"/>
        <end position="339"/>
    </location>
</feature>
<dbReference type="Proteomes" id="UP001519342">
    <property type="component" value="Unassembled WGS sequence"/>
</dbReference>
<protein>
    <submittedName>
        <fullName evidence="6">ABC-type sugar transport system substrate-binding protein</fullName>
    </submittedName>
</protein>
<dbReference type="InterPro" id="IPR028082">
    <property type="entry name" value="Peripla_BP_I"/>
</dbReference>
<evidence type="ECO:0000313" key="6">
    <source>
        <dbReference type="EMBL" id="MBP1924311.1"/>
    </source>
</evidence>
<evidence type="ECO:0000256" key="4">
    <source>
        <dbReference type="SAM" id="SignalP"/>
    </source>
</evidence>
<proteinExistence type="inferred from homology"/>
<evidence type="ECO:0000256" key="1">
    <source>
        <dbReference type="ARBA" id="ARBA00004196"/>
    </source>
</evidence>
<comment type="similarity">
    <text evidence="2">Belongs to the bacterial solute-binding protein 2 family.</text>
</comment>
<evidence type="ECO:0000259" key="5">
    <source>
        <dbReference type="Pfam" id="PF13407"/>
    </source>
</evidence>
<dbReference type="CDD" id="cd06320">
    <property type="entry name" value="PBP1_allose_binding"/>
    <property type="match status" value="1"/>
</dbReference>
<sequence>MKGKKIVLMLLVVIMVMSLFVGCADNTVKSDAAENTEKKETETAADSEEMNPKIKEMETILMNQLDPMPEIGKGENVGVLIISLTNPFWVNMKDKYEKAAENLGITVEVLSAPTEGDTVSQLETLDGMAVKDYDSIILSPIDGNNLIPGIIRANQANIPVINLGPGVNKKALEEQDGHLDGIITVDFMNQGKMVAEDMLNYITDGGKVAIIQGLAGAGQSEGRTNGAKEVFENTEGIELVSIQPGDWDRNKAYEITTGLIQAHPDLKGIFACNDVMALAAVEALEVAGLNDQVVVYGVDFTGEAQESISAGKLDGSITYSPSVYTKAGLLLALKISQGQDITEPVYCPLAIVNKDNVNEFNGWE</sequence>
<name>A0ABS4G9E5_9FIRM</name>
<gene>
    <name evidence="6" type="ORF">J2Z76_000164</name>
</gene>
<keyword evidence="6" id="KW-0813">Transport</keyword>
<dbReference type="PANTHER" id="PTHR46847">
    <property type="entry name" value="D-ALLOSE-BINDING PERIPLASMIC PROTEIN-RELATED"/>
    <property type="match status" value="1"/>
</dbReference>
<comment type="caution">
    <text evidence="6">The sequence shown here is derived from an EMBL/GenBank/DDBJ whole genome shotgun (WGS) entry which is preliminary data.</text>
</comment>
<reference evidence="6 7" key="1">
    <citation type="submission" date="2021-03" db="EMBL/GenBank/DDBJ databases">
        <title>Genomic Encyclopedia of Type Strains, Phase IV (KMG-IV): sequencing the most valuable type-strain genomes for metagenomic binning, comparative biology and taxonomic classification.</title>
        <authorList>
            <person name="Goeker M."/>
        </authorList>
    </citation>
    <scope>NUCLEOTIDE SEQUENCE [LARGE SCALE GENOMIC DNA]</scope>
    <source>
        <strain evidence="6 7">DSM 24004</strain>
    </source>
</reference>
<keyword evidence="7" id="KW-1185">Reference proteome</keyword>
<dbReference type="Gene3D" id="3.40.50.2300">
    <property type="match status" value="2"/>
</dbReference>
<dbReference type="Pfam" id="PF13407">
    <property type="entry name" value="Peripla_BP_4"/>
    <property type="match status" value="1"/>
</dbReference>
<accession>A0ABS4G9E5</accession>
<dbReference type="PANTHER" id="PTHR46847:SF1">
    <property type="entry name" value="D-ALLOSE-BINDING PERIPLASMIC PROTEIN-RELATED"/>
    <property type="match status" value="1"/>
</dbReference>
<feature type="signal peptide" evidence="4">
    <location>
        <begin position="1"/>
        <end position="23"/>
    </location>
</feature>